<accession>A0A410RSE6</accession>
<proteinExistence type="inferred from homology"/>
<dbReference type="SUPFAM" id="SSF64167">
    <property type="entry name" value="SurE-like"/>
    <property type="match status" value="1"/>
</dbReference>
<evidence type="ECO:0000256" key="6">
    <source>
        <dbReference type="ARBA" id="ARBA00022723"/>
    </source>
</evidence>
<keyword evidence="8 9" id="KW-0378">Hydrolase</keyword>
<evidence type="ECO:0000256" key="8">
    <source>
        <dbReference type="ARBA" id="ARBA00022801"/>
    </source>
</evidence>
<dbReference type="Proteomes" id="UP000288758">
    <property type="component" value="Chromosome"/>
</dbReference>
<organism evidence="11 12">
    <name type="scientific">Corallococcus coralloides</name>
    <name type="common">Myxococcus coralloides</name>
    <dbReference type="NCBI Taxonomy" id="184914"/>
    <lineage>
        <taxon>Bacteria</taxon>
        <taxon>Pseudomonadati</taxon>
        <taxon>Myxococcota</taxon>
        <taxon>Myxococcia</taxon>
        <taxon>Myxococcales</taxon>
        <taxon>Cystobacterineae</taxon>
        <taxon>Myxococcaceae</taxon>
        <taxon>Corallococcus</taxon>
    </lineage>
</organism>
<comment type="subcellular location">
    <subcellularLocation>
        <location evidence="3 9">Cytoplasm</location>
    </subcellularLocation>
</comment>
<dbReference type="GO" id="GO:0008254">
    <property type="term" value="F:3'-nucleotidase activity"/>
    <property type="evidence" value="ECO:0007669"/>
    <property type="project" value="TreeGrafter"/>
</dbReference>
<dbReference type="InterPro" id="IPR036523">
    <property type="entry name" value="SurE-like_sf"/>
</dbReference>
<sequence length="265" mass="28852">MTVSTPRPRILVSNDDGYFSEGLQTLVEAVSPLGEVWVVAPDREQSAASHAISLHRPLRIKEVRERWFSVDGTPTDCSYLAVNHLLKDNRPQLMVSGINHGANLADDIMYSGTVAAAMEAAFLGIPAIAFSLVTRGPFDFGPAGRFARALVTEALSRPLPPRMLLNVNIPGGVEPDGYVITTQGRHSYGSNVVEKEDPRGRKYYWIGGTEYAHDDVPGSDCNTVIDEKRVSVTPLHFEMTDHGRIPELSGWNLQGFTRHGSGGGA</sequence>
<dbReference type="EC" id="3.1.3.5" evidence="9"/>
<evidence type="ECO:0000256" key="3">
    <source>
        <dbReference type="ARBA" id="ARBA00004496"/>
    </source>
</evidence>
<evidence type="ECO:0000256" key="7">
    <source>
        <dbReference type="ARBA" id="ARBA00022741"/>
    </source>
</evidence>
<dbReference type="GO" id="GO:0005737">
    <property type="term" value="C:cytoplasm"/>
    <property type="evidence" value="ECO:0007669"/>
    <property type="project" value="UniProtKB-SubCell"/>
</dbReference>
<dbReference type="NCBIfam" id="NF001490">
    <property type="entry name" value="PRK00346.1-4"/>
    <property type="match status" value="1"/>
</dbReference>
<evidence type="ECO:0000256" key="4">
    <source>
        <dbReference type="ARBA" id="ARBA00011062"/>
    </source>
</evidence>
<dbReference type="InterPro" id="IPR002828">
    <property type="entry name" value="SurE-like_Pase/nucleotidase"/>
</dbReference>
<comment type="cofactor">
    <cofactor evidence="9">
        <name>a divalent metal cation</name>
        <dbReference type="ChEBI" id="CHEBI:60240"/>
    </cofactor>
    <text evidence="9">Binds 1 divalent metal cation per subunit.</text>
</comment>
<dbReference type="AlphaFoldDB" id="A0A410RSE6"/>
<dbReference type="GO" id="GO:0000166">
    <property type="term" value="F:nucleotide binding"/>
    <property type="evidence" value="ECO:0007669"/>
    <property type="project" value="UniProtKB-KW"/>
</dbReference>
<feature type="binding site" evidence="9">
    <location>
        <position position="16"/>
    </location>
    <ligand>
        <name>a divalent metal cation</name>
        <dbReference type="ChEBI" id="CHEBI:60240"/>
    </ligand>
</feature>
<gene>
    <name evidence="9 11" type="primary">surE</name>
    <name evidence="11" type="ORF">EJ065_3244</name>
</gene>
<dbReference type="GO" id="GO:0046872">
    <property type="term" value="F:metal ion binding"/>
    <property type="evidence" value="ECO:0007669"/>
    <property type="project" value="UniProtKB-UniRule"/>
</dbReference>
<dbReference type="FunFam" id="3.40.1210.10:FF:000001">
    <property type="entry name" value="5'/3'-nucleotidase SurE"/>
    <property type="match status" value="1"/>
</dbReference>
<reference evidence="11 12" key="1">
    <citation type="submission" date="2018-12" db="EMBL/GenBank/DDBJ databases">
        <title>Complete Genome Sequence of the Corallopyronin A producing Myxobacterium Corallococcus coralloides B035.</title>
        <authorList>
            <person name="Bouhired S.M."/>
            <person name="Rupp O."/>
            <person name="Blom J."/>
            <person name="Schaeberle T.F."/>
            <person name="Kehraus S."/>
            <person name="Schiefer A."/>
            <person name="Pfarr K."/>
            <person name="Goesmann A."/>
            <person name="Hoerauf A."/>
            <person name="Koenig G.M."/>
        </authorList>
    </citation>
    <scope>NUCLEOTIDE SEQUENCE [LARGE SCALE GENOMIC DNA]</scope>
    <source>
        <strain evidence="11 12">B035</strain>
    </source>
</reference>
<comment type="catalytic activity">
    <reaction evidence="1 9">
        <text>a ribonucleoside 5'-phosphate + H2O = a ribonucleoside + phosphate</text>
        <dbReference type="Rhea" id="RHEA:12484"/>
        <dbReference type="ChEBI" id="CHEBI:15377"/>
        <dbReference type="ChEBI" id="CHEBI:18254"/>
        <dbReference type="ChEBI" id="CHEBI:43474"/>
        <dbReference type="ChEBI" id="CHEBI:58043"/>
        <dbReference type="EC" id="3.1.3.5"/>
    </reaction>
</comment>
<dbReference type="GO" id="GO:0008253">
    <property type="term" value="F:5'-nucleotidase activity"/>
    <property type="evidence" value="ECO:0007669"/>
    <property type="project" value="UniProtKB-UniRule"/>
</dbReference>
<dbReference type="HAMAP" id="MF_00060">
    <property type="entry name" value="SurE"/>
    <property type="match status" value="1"/>
</dbReference>
<dbReference type="EMBL" id="CP034669">
    <property type="protein sequence ID" value="QAT84808.1"/>
    <property type="molecule type" value="Genomic_DNA"/>
</dbReference>
<comment type="cofactor">
    <cofactor evidence="2">
        <name>Mg(2+)</name>
        <dbReference type="ChEBI" id="CHEBI:18420"/>
    </cofactor>
</comment>
<comment type="function">
    <text evidence="9">Nucleotidase that shows phosphatase activity on nucleoside 5'-monophosphates.</text>
</comment>
<feature type="binding site" evidence="9">
    <location>
        <position position="99"/>
    </location>
    <ligand>
        <name>a divalent metal cation</name>
        <dbReference type="ChEBI" id="CHEBI:60240"/>
    </ligand>
</feature>
<feature type="binding site" evidence="9">
    <location>
        <position position="46"/>
    </location>
    <ligand>
        <name>a divalent metal cation</name>
        <dbReference type="ChEBI" id="CHEBI:60240"/>
    </ligand>
</feature>
<evidence type="ECO:0000256" key="5">
    <source>
        <dbReference type="ARBA" id="ARBA00022490"/>
    </source>
</evidence>
<dbReference type="PANTHER" id="PTHR30457">
    <property type="entry name" value="5'-NUCLEOTIDASE SURE"/>
    <property type="match status" value="1"/>
</dbReference>
<feature type="binding site" evidence="9">
    <location>
        <position position="15"/>
    </location>
    <ligand>
        <name>a divalent metal cation</name>
        <dbReference type="ChEBI" id="CHEBI:60240"/>
    </ligand>
</feature>
<dbReference type="GO" id="GO:0004309">
    <property type="term" value="F:exopolyphosphatase activity"/>
    <property type="evidence" value="ECO:0007669"/>
    <property type="project" value="TreeGrafter"/>
</dbReference>
<evidence type="ECO:0000256" key="1">
    <source>
        <dbReference type="ARBA" id="ARBA00000815"/>
    </source>
</evidence>
<evidence type="ECO:0000259" key="10">
    <source>
        <dbReference type="Pfam" id="PF01975"/>
    </source>
</evidence>
<dbReference type="NCBIfam" id="TIGR00087">
    <property type="entry name" value="surE"/>
    <property type="match status" value="1"/>
</dbReference>
<evidence type="ECO:0000256" key="2">
    <source>
        <dbReference type="ARBA" id="ARBA00001946"/>
    </source>
</evidence>
<dbReference type="Pfam" id="PF01975">
    <property type="entry name" value="SurE"/>
    <property type="match status" value="1"/>
</dbReference>
<keyword evidence="6 9" id="KW-0479">Metal-binding</keyword>
<comment type="similarity">
    <text evidence="4 9">Belongs to the SurE nucleotidase family.</text>
</comment>
<dbReference type="InterPro" id="IPR030048">
    <property type="entry name" value="SurE"/>
</dbReference>
<dbReference type="Gene3D" id="3.40.1210.10">
    <property type="entry name" value="Survival protein SurE-like phosphatase/nucleotidase"/>
    <property type="match status" value="1"/>
</dbReference>
<evidence type="ECO:0000256" key="9">
    <source>
        <dbReference type="HAMAP-Rule" id="MF_00060"/>
    </source>
</evidence>
<evidence type="ECO:0000313" key="12">
    <source>
        <dbReference type="Proteomes" id="UP000288758"/>
    </source>
</evidence>
<name>A0A410RSE6_CORCK</name>
<dbReference type="PANTHER" id="PTHR30457:SF12">
    <property type="entry name" value="5'_3'-NUCLEOTIDASE SURE"/>
    <property type="match status" value="1"/>
</dbReference>
<keyword evidence="5 9" id="KW-0963">Cytoplasm</keyword>
<evidence type="ECO:0000313" key="11">
    <source>
        <dbReference type="EMBL" id="QAT84808.1"/>
    </source>
</evidence>
<keyword evidence="7 9" id="KW-0547">Nucleotide-binding</keyword>
<feature type="domain" description="Survival protein SurE-like phosphatase/nucleotidase" evidence="10">
    <location>
        <begin position="10"/>
        <end position="188"/>
    </location>
</feature>
<protein>
    <recommendedName>
        <fullName evidence="9">5'-nucleotidase SurE</fullName>
        <ecNumber evidence="9">3.1.3.5</ecNumber>
    </recommendedName>
    <alternativeName>
        <fullName evidence="9">Nucleoside 5'-monophosphate phosphohydrolase</fullName>
    </alternativeName>
</protein>